<gene>
    <name evidence="1" type="ORF">ETEE_2463</name>
</gene>
<reference evidence="1 2" key="1">
    <citation type="journal article" date="2012" name="PLoS ONE">
        <title>Edwardsiella comparative phylogenomics reveal the new intra/inter-species taxonomic relationships, virulence evolution and niche adaptation mechanisms.</title>
        <authorList>
            <person name="Yang M."/>
            <person name="Lv Y."/>
            <person name="Xiao J."/>
            <person name="Wu H."/>
            <person name="Zheng H."/>
            <person name="Liu Q."/>
            <person name="Zhang Y."/>
            <person name="Wang Q."/>
        </authorList>
    </citation>
    <scope>NUCLEOTIDE SEQUENCE [LARGE SCALE GENOMIC DNA]</scope>
    <source>
        <strain evidence="2">080813</strain>
    </source>
</reference>
<organism evidence="1 2">
    <name type="scientific">Edwardsiella anguillarum ET080813</name>
    <dbReference type="NCBI Taxonomy" id="667120"/>
    <lineage>
        <taxon>Bacteria</taxon>
        <taxon>Pseudomonadati</taxon>
        <taxon>Pseudomonadota</taxon>
        <taxon>Gammaproteobacteria</taxon>
        <taxon>Enterobacterales</taxon>
        <taxon>Hafniaceae</taxon>
        <taxon>Edwardsiella</taxon>
    </lineage>
</organism>
<dbReference type="KEGG" id="ete:ETEE_2463"/>
<sequence>MVVLVRAYIPGGGDASWMMGLKWGSDYFWANLISERIDTANV</sequence>
<name>A0A076LTI5_9GAMM</name>
<dbReference type="HOGENOM" id="CLU_3250745_0_0_6"/>
<dbReference type="AlphaFoldDB" id="A0A076LTI5"/>
<evidence type="ECO:0000313" key="2">
    <source>
        <dbReference type="Proteomes" id="UP000028681"/>
    </source>
</evidence>
<evidence type="ECO:0000313" key="1">
    <source>
        <dbReference type="EMBL" id="AIJ08904.1"/>
    </source>
</evidence>
<accession>A0A076LTI5</accession>
<dbReference type="Proteomes" id="UP000028681">
    <property type="component" value="Chromosome"/>
</dbReference>
<proteinExistence type="predicted"/>
<protein>
    <submittedName>
        <fullName evidence="1">Uncharacterized protein</fullName>
    </submittedName>
</protein>
<dbReference type="EMBL" id="CP006664">
    <property type="protein sequence ID" value="AIJ08904.1"/>
    <property type="molecule type" value="Genomic_DNA"/>
</dbReference>